<dbReference type="Pfam" id="PF13588">
    <property type="entry name" value="HSDR_N_2"/>
    <property type="match status" value="1"/>
</dbReference>
<dbReference type="EMBL" id="CAADFN010000160">
    <property type="protein sequence ID" value="VFK23933.1"/>
    <property type="molecule type" value="Genomic_DNA"/>
</dbReference>
<organism evidence="2">
    <name type="scientific">Candidatus Kentrum sp. LFY</name>
    <dbReference type="NCBI Taxonomy" id="2126342"/>
    <lineage>
        <taxon>Bacteria</taxon>
        <taxon>Pseudomonadati</taxon>
        <taxon>Pseudomonadota</taxon>
        <taxon>Gammaproteobacteria</taxon>
        <taxon>Candidatus Kentrum</taxon>
    </lineage>
</organism>
<dbReference type="InterPro" id="IPR029464">
    <property type="entry name" value="HSDR_N"/>
</dbReference>
<name>A0A450X3U2_9GAMM</name>
<protein>
    <submittedName>
        <fullName evidence="2">Type I restriction enzyme R protein N terminus (HSDR_N)</fullName>
    </submittedName>
</protein>
<reference evidence="2" key="1">
    <citation type="submission" date="2019-02" db="EMBL/GenBank/DDBJ databases">
        <authorList>
            <person name="Gruber-Vodicka R. H."/>
            <person name="Seah K. B. B."/>
        </authorList>
    </citation>
    <scope>NUCLEOTIDE SEQUENCE</scope>
    <source>
        <strain evidence="2">BECK_BY7</strain>
    </source>
</reference>
<dbReference type="AlphaFoldDB" id="A0A450X3U2"/>
<evidence type="ECO:0000313" key="2">
    <source>
        <dbReference type="EMBL" id="VFK23933.1"/>
    </source>
</evidence>
<feature type="domain" description="Type I restriction enzyme R protein N-terminal" evidence="1">
    <location>
        <begin position="7"/>
        <end position="52"/>
    </location>
</feature>
<accession>A0A450X3U2</accession>
<gene>
    <name evidence="2" type="ORF">BECKLFY1418C_GA0070996_11603</name>
</gene>
<evidence type="ECO:0000259" key="1">
    <source>
        <dbReference type="Pfam" id="PF13588"/>
    </source>
</evidence>
<sequence length="89" mass="10078">MCKKPRRSDGLEQLKSYCSAKGSPIGVWTNGGETIHLHRREPNHYQNLPDIPRADQTLSELLNEQWTLDDLAAEHLVTCGSYLEMSKTP</sequence>
<proteinExistence type="predicted"/>